<evidence type="ECO:0000313" key="2">
    <source>
        <dbReference type="Proteomes" id="UP000441336"/>
    </source>
</evidence>
<dbReference type="SUPFAM" id="SSF53448">
    <property type="entry name" value="Nucleotide-diphospho-sugar transferases"/>
    <property type="match status" value="1"/>
</dbReference>
<sequence>MSAVAWLAPHALPLCLRMPSPPNHPNHLLIFAREPVLGRVKTRLAAGIGAEAALAVYHELLTLTAAAVAGAQVPATVWLAEAPTPLADPTRPRPEWPGLPWRVQPAANSLGARMAHAFAEAFAGGAARVVIIGTDCPGLSADLLQQAFAQLHTHELVLGPANDGGYYLLGMNKLHPALFEHKDWSTATVLPATLADAARLGLRVAQLLTLHDVDSAQDLATWRGR</sequence>
<dbReference type="Gene3D" id="3.90.550.10">
    <property type="entry name" value="Spore Coat Polysaccharide Biosynthesis Protein SpsA, Chain A"/>
    <property type="match status" value="1"/>
</dbReference>
<dbReference type="Pfam" id="PF09837">
    <property type="entry name" value="DUF2064"/>
    <property type="match status" value="1"/>
</dbReference>
<dbReference type="Proteomes" id="UP000441336">
    <property type="component" value="Unassembled WGS sequence"/>
</dbReference>
<name>A0A7K1TBY9_9BACT</name>
<protein>
    <submittedName>
        <fullName evidence="1">DUF2064 domain-containing protein</fullName>
    </submittedName>
</protein>
<evidence type="ECO:0000313" key="1">
    <source>
        <dbReference type="EMBL" id="MVN75926.1"/>
    </source>
</evidence>
<organism evidence="1 2">
    <name type="scientific">Hymenobacter ginkgonis</name>
    <dbReference type="NCBI Taxonomy" id="2682976"/>
    <lineage>
        <taxon>Bacteria</taxon>
        <taxon>Pseudomonadati</taxon>
        <taxon>Bacteroidota</taxon>
        <taxon>Cytophagia</taxon>
        <taxon>Cytophagales</taxon>
        <taxon>Hymenobacteraceae</taxon>
        <taxon>Hymenobacter</taxon>
    </lineage>
</organism>
<dbReference type="AlphaFoldDB" id="A0A7K1TBY9"/>
<proteinExistence type="predicted"/>
<dbReference type="InterPro" id="IPR029044">
    <property type="entry name" value="Nucleotide-diphossugar_trans"/>
</dbReference>
<dbReference type="InterPro" id="IPR018641">
    <property type="entry name" value="Trfase_1_rSAM/seldom-assoc"/>
</dbReference>
<dbReference type="NCBIfam" id="TIGR04282">
    <property type="entry name" value="glyco_like_cofC"/>
    <property type="match status" value="1"/>
</dbReference>
<gene>
    <name evidence="1" type="ORF">GO988_06260</name>
</gene>
<accession>A0A7K1TBY9</accession>
<comment type="caution">
    <text evidence="1">The sequence shown here is derived from an EMBL/GenBank/DDBJ whole genome shotgun (WGS) entry which is preliminary data.</text>
</comment>
<dbReference type="EMBL" id="WQKZ01000002">
    <property type="protein sequence ID" value="MVN75926.1"/>
    <property type="molecule type" value="Genomic_DNA"/>
</dbReference>
<dbReference type="PANTHER" id="PTHR36529">
    <property type="entry name" value="SLL1095 PROTEIN"/>
    <property type="match status" value="1"/>
</dbReference>
<dbReference type="PANTHER" id="PTHR36529:SF1">
    <property type="entry name" value="GLYCOSYLTRANSFERASE"/>
    <property type="match status" value="1"/>
</dbReference>
<keyword evidence="2" id="KW-1185">Reference proteome</keyword>
<reference evidence="1 2" key="1">
    <citation type="submission" date="2019-12" db="EMBL/GenBank/DDBJ databases">
        <title>Hymenobacter sp. HMF4947 Genome sequencing and assembly.</title>
        <authorList>
            <person name="Kang H."/>
            <person name="Cha I."/>
            <person name="Kim H."/>
            <person name="Joh K."/>
        </authorList>
    </citation>
    <scope>NUCLEOTIDE SEQUENCE [LARGE SCALE GENOMIC DNA]</scope>
    <source>
        <strain evidence="1 2">HMF4947</strain>
    </source>
</reference>